<reference evidence="2 3" key="1">
    <citation type="journal article" date="2024" name="Nat. Commun.">
        <title>Phylogenomics reveals the evolutionary origins of lichenization in chlorophyte algae.</title>
        <authorList>
            <person name="Puginier C."/>
            <person name="Libourel C."/>
            <person name="Otte J."/>
            <person name="Skaloud P."/>
            <person name="Haon M."/>
            <person name="Grisel S."/>
            <person name="Petersen M."/>
            <person name="Berrin J.G."/>
            <person name="Delaux P.M."/>
            <person name="Dal Grande F."/>
            <person name="Keller J."/>
        </authorList>
    </citation>
    <scope>NUCLEOTIDE SEQUENCE [LARGE SCALE GENOMIC DNA]</scope>
    <source>
        <strain evidence="2 3">SAG 216-7</strain>
    </source>
</reference>
<keyword evidence="3" id="KW-1185">Reference proteome</keyword>
<dbReference type="EMBL" id="JALJOT010000013">
    <property type="protein sequence ID" value="KAK9904249.1"/>
    <property type="molecule type" value="Genomic_DNA"/>
</dbReference>
<evidence type="ECO:0000313" key="3">
    <source>
        <dbReference type="Proteomes" id="UP001491310"/>
    </source>
</evidence>
<comment type="caution">
    <text evidence="2">The sequence shown here is derived from an EMBL/GenBank/DDBJ whole genome shotgun (WGS) entry which is preliminary data.</text>
</comment>
<name>A0ABR2YFD9_9CHLO</name>
<gene>
    <name evidence="2" type="ORF">WJX75_007702</name>
</gene>
<evidence type="ECO:0000256" key="1">
    <source>
        <dbReference type="SAM" id="MobiDB-lite"/>
    </source>
</evidence>
<accession>A0ABR2YFD9</accession>
<protein>
    <submittedName>
        <fullName evidence="2">Uncharacterized protein</fullName>
    </submittedName>
</protein>
<proteinExistence type="predicted"/>
<evidence type="ECO:0000313" key="2">
    <source>
        <dbReference type="EMBL" id="KAK9904249.1"/>
    </source>
</evidence>
<organism evidence="2 3">
    <name type="scientific">Coccomyxa subellipsoidea</name>
    <dbReference type="NCBI Taxonomy" id="248742"/>
    <lineage>
        <taxon>Eukaryota</taxon>
        <taxon>Viridiplantae</taxon>
        <taxon>Chlorophyta</taxon>
        <taxon>core chlorophytes</taxon>
        <taxon>Trebouxiophyceae</taxon>
        <taxon>Trebouxiophyceae incertae sedis</taxon>
        <taxon>Coccomyxaceae</taxon>
        <taxon>Coccomyxa</taxon>
    </lineage>
</organism>
<feature type="region of interest" description="Disordered" evidence="1">
    <location>
        <begin position="1"/>
        <end position="33"/>
    </location>
</feature>
<dbReference type="Proteomes" id="UP001491310">
    <property type="component" value="Unassembled WGS sequence"/>
</dbReference>
<sequence length="66" mass="6773">MAAPQPRLVPLRDPGGPAAAPASPSPVPPGADDTVDAAYVGKITLSARSGRLLASKHARGRIRYKT</sequence>